<proteinExistence type="predicted"/>
<dbReference type="SUPFAM" id="SSF51395">
    <property type="entry name" value="FMN-linked oxidoreductases"/>
    <property type="match status" value="1"/>
</dbReference>
<dbReference type="GO" id="GO:0050661">
    <property type="term" value="F:NADP binding"/>
    <property type="evidence" value="ECO:0007669"/>
    <property type="project" value="InterPro"/>
</dbReference>
<dbReference type="PANTHER" id="PTHR43303">
    <property type="entry name" value="NADPH DEHYDROGENASE C23G7.10C-RELATED"/>
    <property type="match status" value="1"/>
</dbReference>
<evidence type="ECO:0000313" key="2">
    <source>
        <dbReference type="EMBL" id="KDQ49317.1"/>
    </source>
</evidence>
<organism evidence="2 3">
    <name type="scientific">Jaapia argillacea MUCL 33604</name>
    <dbReference type="NCBI Taxonomy" id="933084"/>
    <lineage>
        <taxon>Eukaryota</taxon>
        <taxon>Fungi</taxon>
        <taxon>Dikarya</taxon>
        <taxon>Basidiomycota</taxon>
        <taxon>Agaricomycotina</taxon>
        <taxon>Agaricomycetes</taxon>
        <taxon>Agaricomycetidae</taxon>
        <taxon>Jaapiales</taxon>
        <taxon>Jaapiaceae</taxon>
        <taxon>Jaapia</taxon>
    </lineage>
</organism>
<dbReference type="GO" id="GO:0003959">
    <property type="term" value="F:NADPH dehydrogenase activity"/>
    <property type="evidence" value="ECO:0007669"/>
    <property type="project" value="InterPro"/>
</dbReference>
<dbReference type="GO" id="GO:0010181">
    <property type="term" value="F:FMN binding"/>
    <property type="evidence" value="ECO:0007669"/>
    <property type="project" value="InterPro"/>
</dbReference>
<dbReference type="Gene3D" id="3.20.20.70">
    <property type="entry name" value="Aldolase class I"/>
    <property type="match status" value="1"/>
</dbReference>
<sequence length="226" mass="24628">MGGQGWVDLVEISCGLEAYSGCSWTRIAGRMGMDGRLRGGAGLVLEVVDRVRAVVPGGMPLFVRVSTSDGLEDEFHERPSWTMEDTIKLAGTLPDHRVDLIEVSAIGGTLGQPNLNVEEFSLSDALAFSAAVKETVGIKLVVRSVDGYTDGKAVEETLGHIEWRQDWIVKISVVEMNSIVHVDSCTNQAMWRTCVRVLVQDPRVNKLNNLSHSSLLVSAFSILHVP</sequence>
<evidence type="ECO:0000313" key="3">
    <source>
        <dbReference type="Proteomes" id="UP000027265"/>
    </source>
</evidence>
<dbReference type="Proteomes" id="UP000027265">
    <property type="component" value="Unassembled WGS sequence"/>
</dbReference>
<gene>
    <name evidence="2" type="ORF">JAAARDRAFT_661014</name>
</gene>
<accession>A0A067PE71</accession>
<dbReference type="AlphaFoldDB" id="A0A067PE71"/>
<protein>
    <recommendedName>
        <fullName evidence="4">NADH:flavin oxidoreductase/NADH oxidase N-terminal domain-containing protein</fullName>
    </recommendedName>
</protein>
<dbReference type="HOGENOM" id="CLU_1224932_0_0_1"/>
<dbReference type="PANTHER" id="PTHR43303:SF4">
    <property type="entry name" value="NADPH DEHYDROGENASE C23G7.10C-RELATED"/>
    <property type="match status" value="1"/>
</dbReference>
<evidence type="ECO:0008006" key="4">
    <source>
        <dbReference type="Google" id="ProtNLM"/>
    </source>
</evidence>
<comment type="cofactor">
    <cofactor evidence="1">
        <name>FMN</name>
        <dbReference type="ChEBI" id="CHEBI:58210"/>
    </cofactor>
</comment>
<reference evidence="3" key="1">
    <citation type="journal article" date="2014" name="Proc. Natl. Acad. Sci. U.S.A.">
        <title>Extensive sampling of basidiomycete genomes demonstrates inadequacy of the white-rot/brown-rot paradigm for wood decay fungi.</title>
        <authorList>
            <person name="Riley R."/>
            <person name="Salamov A.A."/>
            <person name="Brown D.W."/>
            <person name="Nagy L.G."/>
            <person name="Floudas D."/>
            <person name="Held B.W."/>
            <person name="Levasseur A."/>
            <person name="Lombard V."/>
            <person name="Morin E."/>
            <person name="Otillar R."/>
            <person name="Lindquist E.A."/>
            <person name="Sun H."/>
            <person name="LaButti K.M."/>
            <person name="Schmutz J."/>
            <person name="Jabbour D."/>
            <person name="Luo H."/>
            <person name="Baker S.E."/>
            <person name="Pisabarro A.G."/>
            <person name="Walton J.D."/>
            <person name="Blanchette R.A."/>
            <person name="Henrissat B."/>
            <person name="Martin F."/>
            <person name="Cullen D."/>
            <person name="Hibbett D.S."/>
            <person name="Grigoriev I.V."/>
        </authorList>
    </citation>
    <scope>NUCLEOTIDE SEQUENCE [LARGE SCALE GENOMIC DNA]</scope>
    <source>
        <strain evidence="3">MUCL 33604</strain>
    </source>
</reference>
<dbReference type="InParanoid" id="A0A067PE71"/>
<evidence type="ECO:0000256" key="1">
    <source>
        <dbReference type="ARBA" id="ARBA00001917"/>
    </source>
</evidence>
<dbReference type="InterPro" id="IPR013785">
    <property type="entry name" value="Aldolase_TIM"/>
</dbReference>
<dbReference type="InterPro" id="IPR044152">
    <property type="entry name" value="YqjM-like"/>
</dbReference>
<name>A0A067PE71_9AGAM</name>
<dbReference type="STRING" id="933084.A0A067PE71"/>
<dbReference type="EMBL" id="KL197789">
    <property type="protein sequence ID" value="KDQ49317.1"/>
    <property type="molecule type" value="Genomic_DNA"/>
</dbReference>
<keyword evidence="3" id="KW-1185">Reference proteome</keyword>